<dbReference type="PANTHER" id="PTHR31061:SF24">
    <property type="entry name" value="LD22376P"/>
    <property type="match status" value="1"/>
</dbReference>
<organism evidence="3 4">
    <name type="scientific">Pedobacter ginsenosidimutans</name>
    <dbReference type="NCBI Taxonomy" id="687842"/>
    <lineage>
        <taxon>Bacteria</taxon>
        <taxon>Pseudomonadati</taxon>
        <taxon>Bacteroidota</taxon>
        <taxon>Sphingobacteriia</taxon>
        <taxon>Sphingobacteriales</taxon>
        <taxon>Sphingobacteriaceae</taxon>
        <taxon>Pedobacter</taxon>
    </lineage>
</organism>
<dbReference type="EMBL" id="LMZQ01000013">
    <property type="protein sequence ID" value="KRT15040.1"/>
    <property type="molecule type" value="Genomic_DNA"/>
</dbReference>
<proteinExistence type="predicted"/>
<feature type="transmembrane region" description="Helical" evidence="1">
    <location>
        <begin position="94"/>
        <end position="115"/>
    </location>
</feature>
<feature type="domain" description="DUF5009" evidence="2">
    <location>
        <begin position="21"/>
        <end position="74"/>
    </location>
</feature>
<dbReference type="AlphaFoldDB" id="A0A0T5VMF8"/>
<feature type="transmembrane region" description="Helical" evidence="1">
    <location>
        <begin position="122"/>
        <end position="142"/>
    </location>
</feature>
<evidence type="ECO:0000313" key="4">
    <source>
        <dbReference type="Proteomes" id="UP000051950"/>
    </source>
</evidence>
<keyword evidence="4" id="KW-1185">Reference proteome</keyword>
<feature type="transmembrane region" description="Helical" evidence="1">
    <location>
        <begin position="330"/>
        <end position="348"/>
    </location>
</feature>
<dbReference type="Pfam" id="PF16401">
    <property type="entry name" value="DUF5009"/>
    <property type="match status" value="1"/>
</dbReference>
<evidence type="ECO:0000259" key="2">
    <source>
        <dbReference type="Pfam" id="PF16401"/>
    </source>
</evidence>
<reference evidence="3 4" key="1">
    <citation type="submission" date="2015-11" db="EMBL/GenBank/DDBJ databases">
        <title>Sequence of Pedobacter ginsenosidimutans.</title>
        <authorList>
            <person name="Carson E."/>
            <person name="Keyser V."/>
            <person name="Newman J."/>
            <person name="Miller J."/>
        </authorList>
    </citation>
    <scope>NUCLEOTIDE SEQUENCE [LARGE SCALE GENOMIC DNA]</scope>
    <source>
        <strain evidence="3 4">KACC 14530</strain>
    </source>
</reference>
<evidence type="ECO:0000256" key="1">
    <source>
        <dbReference type="SAM" id="Phobius"/>
    </source>
</evidence>
<gene>
    <name evidence="3" type="ORF">ASU31_17150</name>
</gene>
<dbReference type="Proteomes" id="UP000051950">
    <property type="component" value="Unassembled WGS sequence"/>
</dbReference>
<evidence type="ECO:0000313" key="3">
    <source>
        <dbReference type="EMBL" id="KRT15040.1"/>
    </source>
</evidence>
<comment type="caution">
    <text evidence="3">The sequence shown here is derived from an EMBL/GenBank/DDBJ whole genome shotgun (WGS) entry which is preliminary data.</text>
</comment>
<feature type="transmembrane region" description="Helical" evidence="1">
    <location>
        <begin position="68"/>
        <end position="88"/>
    </location>
</feature>
<protein>
    <recommendedName>
        <fullName evidence="2">DUF5009 domain-containing protein</fullName>
    </recommendedName>
</protein>
<feature type="transmembrane region" description="Helical" evidence="1">
    <location>
        <begin position="212"/>
        <end position="231"/>
    </location>
</feature>
<dbReference type="STRING" id="687842.ASU31_17150"/>
<keyword evidence="1" id="KW-0472">Membrane</keyword>
<dbReference type="InterPro" id="IPR032176">
    <property type="entry name" value="DUF5009"/>
</dbReference>
<name>A0A0T5VMF8_9SPHI</name>
<feature type="transmembrane region" description="Helical" evidence="1">
    <location>
        <begin position="30"/>
        <end position="47"/>
    </location>
</feature>
<feature type="transmembrane region" description="Helical" evidence="1">
    <location>
        <begin position="243"/>
        <end position="262"/>
    </location>
</feature>
<feature type="transmembrane region" description="Helical" evidence="1">
    <location>
        <begin position="269"/>
        <end position="287"/>
    </location>
</feature>
<keyword evidence="1" id="KW-0812">Transmembrane</keyword>
<feature type="transmembrane region" description="Helical" evidence="1">
    <location>
        <begin position="179"/>
        <end position="200"/>
    </location>
</feature>
<sequence length="356" mass="39964">MILVNNMGSHEYVYPQLGHSDWNGCTLTDLVFPFFLFIIGVSICFAMDKKRYNTPHREIIAAAARRSMIMIGLSFVLFLFPKVFTAPIDAILNLRIQGILFRIAIVYFLATLIFIKTKLGTQIILGILFLVGYWCVLSFIPVPGIGAANYGKDTNMGAYLDRGLFGTSHLLHKTWDPQALLGTIPSIATVIMGIVTGHILRNSKYGMNRRCIHLLVLGLSTIMLGIAWGQFFPINKSLWTSSYVLYTGGLACVGLSASYYLIDIKGIKVPFLPFLALGRNAITLYFLSELLPRILNIIPIKTSGGSMDLRTFIYHKLLQPIFESPYLDSLASGIFYMLLFTALAWWMYKKDIMIKI</sequence>
<dbReference type="PANTHER" id="PTHR31061">
    <property type="entry name" value="LD22376P"/>
    <property type="match status" value="1"/>
</dbReference>
<keyword evidence="1" id="KW-1133">Transmembrane helix</keyword>
<accession>A0A0T5VMF8</accession>